<feature type="compositionally biased region" description="Basic and acidic residues" evidence="2">
    <location>
        <begin position="84"/>
        <end position="114"/>
    </location>
</feature>
<evidence type="ECO:0000313" key="3">
    <source>
        <dbReference type="EMBL" id="KAH0622935.1"/>
    </source>
</evidence>
<accession>A0ABQ7T027</accession>
<keyword evidence="4" id="KW-1185">Reference proteome</keyword>
<protein>
    <submittedName>
        <fullName evidence="3">Uncharacterized protein</fullName>
    </submittedName>
</protein>
<sequence length="170" mass="20024">MMARLKKVEEYERELNQLRVQDAEEYNVIKIKLEHDVQILEQQLQQMKAIYQLNQEKLEYNFQVLKKRDDENTIIKSQQKRKLNREALGEDPEAKKLVEEEQSRSHKQTEESRQVSKPKSLAWKGDQSPRWTAQAKRPRAFVEVRKAQRGESVSWAVEESACGKPAAEKC</sequence>
<organism evidence="3 4">
    <name type="scientific">Phrynosoma platyrhinos</name>
    <name type="common">Desert horned lizard</name>
    <dbReference type="NCBI Taxonomy" id="52577"/>
    <lineage>
        <taxon>Eukaryota</taxon>
        <taxon>Metazoa</taxon>
        <taxon>Chordata</taxon>
        <taxon>Craniata</taxon>
        <taxon>Vertebrata</taxon>
        <taxon>Euteleostomi</taxon>
        <taxon>Lepidosauria</taxon>
        <taxon>Squamata</taxon>
        <taxon>Bifurcata</taxon>
        <taxon>Unidentata</taxon>
        <taxon>Episquamata</taxon>
        <taxon>Toxicofera</taxon>
        <taxon>Iguania</taxon>
        <taxon>Phrynosomatidae</taxon>
        <taxon>Phrynosomatinae</taxon>
        <taxon>Phrynosoma</taxon>
    </lineage>
</organism>
<dbReference type="Proteomes" id="UP000826234">
    <property type="component" value="Unassembled WGS sequence"/>
</dbReference>
<feature type="coiled-coil region" evidence="1">
    <location>
        <begin position="1"/>
        <end position="57"/>
    </location>
</feature>
<dbReference type="PANTHER" id="PTHR21625:SF1">
    <property type="entry name" value="DYNEIN REGULATORY COMPLEX PROTEIN 1"/>
    <property type="match status" value="1"/>
</dbReference>
<evidence type="ECO:0000256" key="1">
    <source>
        <dbReference type="SAM" id="Coils"/>
    </source>
</evidence>
<name>A0ABQ7T027_PHRPL</name>
<keyword evidence="1" id="KW-0175">Coiled coil</keyword>
<dbReference type="InterPro" id="IPR039750">
    <property type="entry name" value="DRC1/DRC2"/>
</dbReference>
<dbReference type="EMBL" id="JAIPUX010003289">
    <property type="protein sequence ID" value="KAH0622935.1"/>
    <property type="molecule type" value="Genomic_DNA"/>
</dbReference>
<feature type="region of interest" description="Disordered" evidence="2">
    <location>
        <begin position="76"/>
        <end position="139"/>
    </location>
</feature>
<evidence type="ECO:0000313" key="4">
    <source>
        <dbReference type="Proteomes" id="UP000826234"/>
    </source>
</evidence>
<reference evidence="3 4" key="1">
    <citation type="journal article" date="2022" name="Gigascience">
        <title>A chromosome-level genome assembly and annotation of the desert horned lizard, Phrynosoma platyrhinos, provides insight into chromosomal rearrangements among reptiles.</title>
        <authorList>
            <person name="Koochekian N."/>
            <person name="Ascanio A."/>
            <person name="Farleigh K."/>
            <person name="Card D.C."/>
            <person name="Schield D.R."/>
            <person name="Castoe T.A."/>
            <person name="Jezkova T."/>
        </authorList>
    </citation>
    <scope>NUCLEOTIDE SEQUENCE [LARGE SCALE GENOMIC DNA]</scope>
    <source>
        <strain evidence="3">NK-2021</strain>
    </source>
</reference>
<evidence type="ECO:0000256" key="2">
    <source>
        <dbReference type="SAM" id="MobiDB-lite"/>
    </source>
</evidence>
<gene>
    <name evidence="3" type="ORF">JD844_025864</name>
</gene>
<proteinExistence type="predicted"/>
<dbReference type="PANTHER" id="PTHR21625">
    <property type="entry name" value="NYD-SP28 PROTEIN"/>
    <property type="match status" value="1"/>
</dbReference>
<comment type="caution">
    <text evidence="3">The sequence shown here is derived from an EMBL/GenBank/DDBJ whole genome shotgun (WGS) entry which is preliminary data.</text>
</comment>